<dbReference type="InParanoid" id="A0A401GK03"/>
<dbReference type="PROSITE" id="PS50181">
    <property type="entry name" value="FBOX"/>
    <property type="match status" value="1"/>
</dbReference>
<name>A0A401GK03_9APHY</name>
<dbReference type="SUPFAM" id="SSF81383">
    <property type="entry name" value="F-box domain"/>
    <property type="match status" value="1"/>
</dbReference>
<dbReference type="STRING" id="139825.A0A401GK03"/>
<dbReference type="Proteomes" id="UP000287166">
    <property type="component" value="Unassembled WGS sequence"/>
</dbReference>
<dbReference type="CDD" id="cd09917">
    <property type="entry name" value="F-box_SF"/>
    <property type="match status" value="1"/>
</dbReference>
<dbReference type="OrthoDB" id="2322499at2759"/>
<dbReference type="Gene3D" id="1.20.1280.50">
    <property type="match status" value="1"/>
</dbReference>
<evidence type="ECO:0000313" key="3">
    <source>
        <dbReference type="EMBL" id="GBE82495.1"/>
    </source>
</evidence>
<dbReference type="Pfam" id="PF00646">
    <property type="entry name" value="F-box"/>
    <property type="match status" value="1"/>
</dbReference>
<accession>A0A401GK03</accession>
<dbReference type="RefSeq" id="XP_027613408.1">
    <property type="nucleotide sequence ID" value="XM_027757607.1"/>
</dbReference>
<dbReference type="InterPro" id="IPR036047">
    <property type="entry name" value="F-box-like_dom_sf"/>
</dbReference>
<proteinExistence type="predicted"/>
<evidence type="ECO:0000256" key="1">
    <source>
        <dbReference type="SAM" id="MobiDB-lite"/>
    </source>
</evidence>
<dbReference type="SMART" id="SM00256">
    <property type="entry name" value="FBOX"/>
    <property type="match status" value="1"/>
</dbReference>
<dbReference type="InterPro" id="IPR001810">
    <property type="entry name" value="F-box_dom"/>
</dbReference>
<protein>
    <recommendedName>
        <fullName evidence="2">F-box domain-containing protein</fullName>
    </recommendedName>
</protein>
<feature type="compositionally biased region" description="Basic residues" evidence="1">
    <location>
        <begin position="1"/>
        <end position="10"/>
    </location>
</feature>
<evidence type="ECO:0000313" key="4">
    <source>
        <dbReference type="Proteomes" id="UP000287166"/>
    </source>
</evidence>
<dbReference type="GeneID" id="38779412"/>
<feature type="region of interest" description="Disordered" evidence="1">
    <location>
        <begin position="1"/>
        <end position="28"/>
    </location>
</feature>
<sequence length="660" mass="75820">MSPKKAKARKAAPANSVSEGVPAPQPAELAARRSLRGKRGGLKDMPNMPLDIILEIISHLNPRDLLNLARTSKAFRALLMARSSAYLWKATRKNVEGLPDCPPYLSEPEYANLAFFPYCHSCLKTNIQNVIWEFNVRYCNDCKKENTTESMFGLPLGLMRKIPCNLDALNRISGRRYLYLFHLPQIDAFVKSWLAVVDDEEAEKKVIQQQIERVDQIKEHSRLCNEWTKSRVRSRASELDDVRRARLESIVSRLRDLGWGEELDFLAPKQYFPLSNHAHARPAKPLTDRGWQKIRDDVISYMEELKTLRLAKERRERLQSRLPLLSDLINNYYSGIPRTPASEYLPHLVDFAMMSEFRTLVDADGSVNITAEDFLALRPQIPKFVQDWQNRATAQLALLLVKELDIAAIPDNTTIFDLAVAWFQCTKCHAVFRYPNVIAHGCMRQYYHGFCYSDAAHEYQALVYWEEHTTAWSTRSISCILPVRRARMLVEACGKDPDSTTEQTMDELDARFWWKNPIASSSRKVVSWRLAMKPKWTRMYPGGTPEREWEVVPGNVAEKVKDVEAQSHITRLFQHELRSHWCCSLCNESGGRNCSLSQAKEHVRNLHSIDDATVENGRIYLHPDSKPLIPKSVIALKRDYCGRDETDLLHEGLACVCDYN</sequence>
<evidence type="ECO:0000259" key="2">
    <source>
        <dbReference type="PROSITE" id="PS50181"/>
    </source>
</evidence>
<comment type="caution">
    <text evidence="3">The sequence shown here is derived from an EMBL/GenBank/DDBJ whole genome shotgun (WGS) entry which is preliminary data.</text>
</comment>
<gene>
    <name evidence="3" type="ORF">SCP_0408790</name>
</gene>
<dbReference type="EMBL" id="BFAD01000004">
    <property type="protein sequence ID" value="GBE82495.1"/>
    <property type="molecule type" value="Genomic_DNA"/>
</dbReference>
<feature type="domain" description="F-box" evidence="2">
    <location>
        <begin position="42"/>
        <end position="91"/>
    </location>
</feature>
<reference evidence="3 4" key="1">
    <citation type="journal article" date="2018" name="Sci. Rep.">
        <title>Genome sequence of the cauliflower mushroom Sparassis crispa (Hanabiratake) and its association with beneficial usage.</title>
        <authorList>
            <person name="Kiyama R."/>
            <person name="Furutani Y."/>
            <person name="Kawaguchi K."/>
            <person name="Nakanishi T."/>
        </authorList>
    </citation>
    <scope>NUCLEOTIDE SEQUENCE [LARGE SCALE GENOMIC DNA]</scope>
</reference>
<organism evidence="3 4">
    <name type="scientific">Sparassis crispa</name>
    <dbReference type="NCBI Taxonomy" id="139825"/>
    <lineage>
        <taxon>Eukaryota</taxon>
        <taxon>Fungi</taxon>
        <taxon>Dikarya</taxon>
        <taxon>Basidiomycota</taxon>
        <taxon>Agaricomycotina</taxon>
        <taxon>Agaricomycetes</taxon>
        <taxon>Polyporales</taxon>
        <taxon>Sparassidaceae</taxon>
        <taxon>Sparassis</taxon>
    </lineage>
</organism>
<keyword evidence="4" id="KW-1185">Reference proteome</keyword>
<dbReference type="AlphaFoldDB" id="A0A401GK03"/>